<sequence length="43" mass="5074">MFRCDRQIMAVYMKKVLSVRCQVLGKITNFSCFIVTGRSWPFI</sequence>
<evidence type="ECO:0000313" key="2">
    <source>
        <dbReference type="Proteomes" id="UP000663722"/>
    </source>
</evidence>
<protein>
    <submittedName>
        <fullName evidence="1">Uncharacterized protein</fullName>
    </submittedName>
</protein>
<organism evidence="1 2">
    <name type="scientific">Desulfonema magnum</name>
    <dbReference type="NCBI Taxonomy" id="45655"/>
    <lineage>
        <taxon>Bacteria</taxon>
        <taxon>Pseudomonadati</taxon>
        <taxon>Thermodesulfobacteriota</taxon>
        <taxon>Desulfobacteria</taxon>
        <taxon>Desulfobacterales</taxon>
        <taxon>Desulfococcaceae</taxon>
        <taxon>Desulfonema</taxon>
    </lineage>
</organism>
<reference evidence="1" key="1">
    <citation type="journal article" date="2021" name="Microb. Physiol.">
        <title>Proteogenomic Insights into the Physiology of Marine, Sulfate-Reducing, Filamentous Desulfonema limicola and Desulfonema magnum.</title>
        <authorList>
            <person name="Schnaars V."/>
            <person name="Wohlbrand L."/>
            <person name="Scheve S."/>
            <person name="Hinrichs C."/>
            <person name="Reinhardt R."/>
            <person name="Rabus R."/>
        </authorList>
    </citation>
    <scope>NUCLEOTIDE SEQUENCE</scope>
    <source>
        <strain evidence="1">4be13</strain>
    </source>
</reference>
<accession>A0A975BNQ8</accession>
<dbReference type="EMBL" id="CP061800">
    <property type="protein sequence ID" value="QTA88637.1"/>
    <property type="molecule type" value="Genomic_DNA"/>
</dbReference>
<dbReference type="AlphaFoldDB" id="A0A975BNQ8"/>
<proteinExistence type="predicted"/>
<evidence type="ECO:0000313" key="1">
    <source>
        <dbReference type="EMBL" id="QTA88637.1"/>
    </source>
</evidence>
<gene>
    <name evidence="1" type="ORF">dnm_046840</name>
</gene>
<name>A0A975BNQ8_9BACT</name>
<dbReference type="KEGG" id="dmm:dnm_046840"/>
<dbReference type="Proteomes" id="UP000663722">
    <property type="component" value="Chromosome"/>
</dbReference>
<keyword evidence="2" id="KW-1185">Reference proteome</keyword>